<sequence length="95" mass="10676">VVVDRGPADSLYVQVKCRDRKGLLSDIINALKKLPLEVRTAAVTTQPDGLVRDVFEIWLEDSSVQPEDVQNMVHEALFQQYAAGELGKRSRLQQL</sequence>
<evidence type="ECO:0000313" key="4">
    <source>
        <dbReference type="EMBL" id="GFH21652.1"/>
    </source>
</evidence>
<feature type="domain" description="ACT" evidence="3">
    <location>
        <begin position="12"/>
        <end position="91"/>
    </location>
</feature>
<dbReference type="Pfam" id="PF22754">
    <property type="entry name" value="bHLH-TF_ACT-like_plant"/>
    <property type="match status" value="1"/>
</dbReference>
<gene>
    <name evidence="4" type="ORF">HaLaN_19004</name>
</gene>
<dbReference type="GO" id="GO:0005634">
    <property type="term" value="C:nucleus"/>
    <property type="evidence" value="ECO:0007669"/>
    <property type="project" value="UniProtKB-SubCell"/>
</dbReference>
<dbReference type="EMBL" id="BLLF01001874">
    <property type="protein sequence ID" value="GFH21652.1"/>
    <property type="molecule type" value="Genomic_DNA"/>
</dbReference>
<accession>A0A699ZZL2</accession>
<dbReference type="SUPFAM" id="SSF55021">
    <property type="entry name" value="ACT-like"/>
    <property type="match status" value="1"/>
</dbReference>
<evidence type="ECO:0000313" key="5">
    <source>
        <dbReference type="Proteomes" id="UP000485058"/>
    </source>
</evidence>
<evidence type="ECO:0000256" key="2">
    <source>
        <dbReference type="ARBA" id="ARBA00023242"/>
    </source>
</evidence>
<dbReference type="AlphaFoldDB" id="A0A699ZZL2"/>
<feature type="non-terminal residue" evidence="4">
    <location>
        <position position="1"/>
    </location>
</feature>
<name>A0A699ZZL2_HAELA</name>
<evidence type="ECO:0000256" key="1">
    <source>
        <dbReference type="ARBA" id="ARBA00004123"/>
    </source>
</evidence>
<comment type="caution">
    <text evidence="4">The sequence shown here is derived from an EMBL/GenBank/DDBJ whole genome shotgun (WGS) entry which is preliminary data.</text>
</comment>
<dbReference type="PROSITE" id="PS51671">
    <property type="entry name" value="ACT"/>
    <property type="match status" value="1"/>
</dbReference>
<reference evidence="4 5" key="1">
    <citation type="submission" date="2020-02" db="EMBL/GenBank/DDBJ databases">
        <title>Draft genome sequence of Haematococcus lacustris strain NIES-144.</title>
        <authorList>
            <person name="Morimoto D."/>
            <person name="Nakagawa S."/>
            <person name="Yoshida T."/>
            <person name="Sawayama S."/>
        </authorList>
    </citation>
    <scope>NUCLEOTIDE SEQUENCE [LARGE SCALE GENOMIC DNA]</scope>
    <source>
        <strain evidence="4 5">NIES-144</strain>
    </source>
</reference>
<comment type="subcellular location">
    <subcellularLocation>
        <location evidence="1">Nucleus</location>
    </subcellularLocation>
</comment>
<keyword evidence="5" id="KW-1185">Reference proteome</keyword>
<dbReference type="Proteomes" id="UP000485058">
    <property type="component" value="Unassembled WGS sequence"/>
</dbReference>
<dbReference type="InterPro" id="IPR045865">
    <property type="entry name" value="ACT-like_dom_sf"/>
</dbReference>
<proteinExistence type="predicted"/>
<keyword evidence="2" id="KW-0539">Nucleus</keyword>
<dbReference type="InterPro" id="IPR054502">
    <property type="entry name" value="bHLH-TF_ACT-like_plant"/>
</dbReference>
<organism evidence="4 5">
    <name type="scientific">Haematococcus lacustris</name>
    <name type="common">Green alga</name>
    <name type="synonym">Haematococcus pluvialis</name>
    <dbReference type="NCBI Taxonomy" id="44745"/>
    <lineage>
        <taxon>Eukaryota</taxon>
        <taxon>Viridiplantae</taxon>
        <taxon>Chlorophyta</taxon>
        <taxon>core chlorophytes</taxon>
        <taxon>Chlorophyceae</taxon>
        <taxon>CS clade</taxon>
        <taxon>Chlamydomonadales</taxon>
        <taxon>Haematococcaceae</taxon>
        <taxon>Haematococcus</taxon>
    </lineage>
</organism>
<protein>
    <recommendedName>
        <fullName evidence="3">ACT domain-containing protein</fullName>
    </recommendedName>
</protein>
<dbReference type="InterPro" id="IPR002912">
    <property type="entry name" value="ACT_dom"/>
</dbReference>
<evidence type="ECO:0000259" key="3">
    <source>
        <dbReference type="PROSITE" id="PS51671"/>
    </source>
</evidence>